<comment type="function">
    <text evidence="8">F-actin-capping proteins bind in a Ca(2+)-independent manner to the fast growing ends of actin filaments (barbed end) thereby blocking the exchange of subunits at these ends. Unlike other capping proteins (such as gelsolin and severin), these proteins do not sever actin filaments.</text>
</comment>
<evidence type="ECO:0000313" key="9">
    <source>
        <dbReference type="Ensembl" id="ENSSSUP00005022016.1"/>
    </source>
</evidence>
<evidence type="ECO:0000313" key="10">
    <source>
        <dbReference type="Proteomes" id="UP000472268"/>
    </source>
</evidence>
<dbReference type="GO" id="GO:0051016">
    <property type="term" value="P:barbed-end actin filament capping"/>
    <property type="evidence" value="ECO:0007669"/>
    <property type="project" value="UniProtKB-UniRule"/>
</dbReference>
<dbReference type="GO" id="GO:0000902">
    <property type="term" value="P:cell morphogenesis"/>
    <property type="evidence" value="ECO:0007669"/>
    <property type="project" value="TreeGrafter"/>
</dbReference>
<keyword evidence="10" id="KW-1185">Reference proteome</keyword>
<dbReference type="Proteomes" id="UP000472268">
    <property type="component" value="Chromosome 8"/>
</dbReference>
<evidence type="ECO:0000256" key="3">
    <source>
        <dbReference type="ARBA" id="ARBA00021859"/>
    </source>
</evidence>
<dbReference type="InterPro" id="IPR019771">
    <property type="entry name" value="F-actin_capping_bsu_CS"/>
</dbReference>
<dbReference type="SUPFAM" id="SSF90096">
    <property type="entry name" value="Subunits of heterodimeric actin filament capping protein Capz"/>
    <property type="match status" value="1"/>
</dbReference>
<organism evidence="9 10">
    <name type="scientific">Suricata suricatta</name>
    <name type="common">Meerkat</name>
    <dbReference type="NCBI Taxonomy" id="37032"/>
    <lineage>
        <taxon>Eukaryota</taxon>
        <taxon>Metazoa</taxon>
        <taxon>Chordata</taxon>
        <taxon>Craniata</taxon>
        <taxon>Vertebrata</taxon>
        <taxon>Euteleostomi</taxon>
        <taxon>Mammalia</taxon>
        <taxon>Eutheria</taxon>
        <taxon>Laurasiatheria</taxon>
        <taxon>Carnivora</taxon>
        <taxon>Feliformia</taxon>
        <taxon>Herpestidae</taxon>
        <taxon>Suricata</taxon>
    </lineage>
</organism>
<dbReference type="Gene3D" id="3.90.1150.210">
    <property type="entry name" value="F-actin capping protein, beta subunit"/>
    <property type="match status" value="1"/>
</dbReference>
<evidence type="ECO:0000256" key="5">
    <source>
        <dbReference type="ARBA" id="ARBA00022490"/>
    </source>
</evidence>
<evidence type="ECO:0000256" key="4">
    <source>
        <dbReference type="ARBA" id="ARBA00022467"/>
    </source>
</evidence>
<gene>
    <name evidence="9" type="primary">CAPZB</name>
</gene>
<dbReference type="InterPro" id="IPR001698">
    <property type="entry name" value="CAPZB"/>
</dbReference>
<evidence type="ECO:0000256" key="1">
    <source>
        <dbReference type="ARBA" id="ARBA00004245"/>
    </source>
</evidence>
<dbReference type="Pfam" id="PF01115">
    <property type="entry name" value="F_actin_cap_B"/>
    <property type="match status" value="1"/>
</dbReference>
<reference evidence="9" key="2">
    <citation type="submission" date="2025-08" db="UniProtKB">
        <authorList>
            <consortium name="Ensembl"/>
        </authorList>
    </citation>
    <scope>IDENTIFICATION</scope>
</reference>
<dbReference type="PROSITE" id="PS00231">
    <property type="entry name" value="F_ACTIN_CAPPING_BETA"/>
    <property type="match status" value="1"/>
</dbReference>
<dbReference type="InterPro" id="IPR043175">
    <property type="entry name" value="CAPZB_N"/>
</dbReference>
<keyword evidence="5 8" id="KW-0963">Cytoplasm</keyword>
<dbReference type="GO" id="GO:0005737">
    <property type="term" value="C:cytoplasm"/>
    <property type="evidence" value="ECO:0007669"/>
    <property type="project" value="InterPro"/>
</dbReference>
<reference evidence="9 10" key="1">
    <citation type="submission" date="2019-05" db="EMBL/GenBank/DDBJ databases">
        <title>A Chromosome-scale Meerkat (S. suricatta) Genome Assembly.</title>
        <authorList>
            <person name="Dudchenko O."/>
            <person name="Lieberman Aiden E."/>
            <person name="Tung J."/>
            <person name="Barreiro L.B."/>
            <person name="Clutton-Brock T.H."/>
        </authorList>
    </citation>
    <scope>NUCLEOTIDE SEQUENCE [LARGE SCALE GENOMIC DNA]</scope>
</reference>
<comment type="similarity">
    <text evidence="2 8">Belongs to the F-actin-capping protein beta subunit family.</text>
</comment>
<evidence type="ECO:0000256" key="7">
    <source>
        <dbReference type="ARBA" id="ARBA00023212"/>
    </source>
</evidence>
<dbReference type="GO" id="GO:0008290">
    <property type="term" value="C:F-actin capping protein complex"/>
    <property type="evidence" value="ECO:0007669"/>
    <property type="project" value="UniProtKB-UniRule"/>
</dbReference>
<dbReference type="PANTHER" id="PTHR10619">
    <property type="entry name" value="F-ACTIN-CAPPING PROTEIN SUBUNIT BETA"/>
    <property type="match status" value="1"/>
</dbReference>
<dbReference type="InterPro" id="IPR042276">
    <property type="entry name" value="CapZ_alpha/beta_2"/>
</dbReference>
<dbReference type="InterPro" id="IPR037282">
    <property type="entry name" value="CapZ_alpha/beta"/>
</dbReference>
<dbReference type="GO" id="GO:0010591">
    <property type="term" value="P:regulation of lamellipodium assembly"/>
    <property type="evidence" value="ECO:0007669"/>
    <property type="project" value="TreeGrafter"/>
</dbReference>
<dbReference type="FunFam" id="3.90.1150.210:FF:000001">
    <property type="entry name" value="F-actin-capping protein subunit beta"/>
    <property type="match status" value="1"/>
</dbReference>
<dbReference type="PRINTS" id="PR00192">
    <property type="entry name" value="FACTINCAPB"/>
</dbReference>
<comment type="subunit">
    <text evidence="8">Heterodimer of an alpha and a beta subunit.</text>
</comment>
<reference evidence="9" key="3">
    <citation type="submission" date="2025-09" db="UniProtKB">
        <authorList>
            <consortium name="Ensembl"/>
        </authorList>
    </citation>
    <scope>IDENTIFICATION</scope>
</reference>
<keyword evidence="7 8" id="KW-0206">Cytoskeleton</keyword>
<keyword evidence="6 8" id="KW-0009">Actin-binding</keyword>
<dbReference type="PANTHER" id="PTHR10619:SF0">
    <property type="entry name" value="F-ACTIN-CAPPING PROTEIN SUBUNIT BETA ISOFORMS 1 AND 2"/>
    <property type="match status" value="1"/>
</dbReference>
<dbReference type="Gene3D" id="1.20.58.570">
    <property type="match status" value="1"/>
</dbReference>
<dbReference type="GO" id="GO:0051490">
    <property type="term" value="P:negative regulation of filopodium assembly"/>
    <property type="evidence" value="ECO:0007669"/>
    <property type="project" value="TreeGrafter"/>
</dbReference>
<comment type="subcellular location">
    <subcellularLocation>
        <location evidence="1 8">Cytoplasm</location>
        <location evidence="1 8">Cytoskeleton</location>
    </subcellularLocation>
</comment>
<dbReference type="FunFam" id="1.20.58.570:FF:000001">
    <property type="entry name" value="F-actin-capping protein subunit beta"/>
    <property type="match status" value="1"/>
</dbReference>
<sequence length="383" mass="42133">MMHSSRRSLPFPLNCQLVRVGTADYGGGSDQSDQQLDCALDLMRRLPPQQIEKNLSDLIDLVPSLCEDLLSSVDQPLKIARDKVVGKDYLLCDYNRDGDSYRSPWSNKYDPPLEDGAMPSARLRKLEVEANNAFDQYRDLYFEGGVSSVYLWDLDHGFAGVILIKKAGDGSKKIKGCWDSIHVVEVQEKSSGRTAHYKLTSTVMLWLQTNKSGSGTMNLGGSLTRQMEKDETVSDCSPHIANIGRLVEVSGALGPGPLPSAGPSTPRAMCGPPPLALEPWRPAACCCLRFCSGLACSEPPDGSAQPPPYPPGYAPRTLLRKLLVLRPQPPGCQQRPELREEMSLQGHRLRGNFRGAFPSPRSLEERVVLLGFTRLFPRLVEAA</sequence>
<protein>
    <recommendedName>
        <fullName evidence="3 8">F-actin-capping protein subunit beta</fullName>
    </recommendedName>
</protein>
<dbReference type="GO" id="GO:0030036">
    <property type="term" value="P:actin cytoskeleton organization"/>
    <property type="evidence" value="ECO:0007669"/>
    <property type="project" value="InterPro"/>
</dbReference>
<evidence type="ECO:0000256" key="6">
    <source>
        <dbReference type="ARBA" id="ARBA00023203"/>
    </source>
</evidence>
<keyword evidence="4 8" id="KW-0117">Actin capping</keyword>
<dbReference type="AlphaFoldDB" id="A0A673UKP6"/>
<evidence type="ECO:0000256" key="8">
    <source>
        <dbReference type="RuleBase" id="RU365078"/>
    </source>
</evidence>
<proteinExistence type="inferred from homology"/>
<dbReference type="Ensembl" id="ENSSSUT00005025227.1">
    <property type="protein sequence ID" value="ENSSSUP00005022016.1"/>
    <property type="gene ID" value="ENSSSUG00005014257.1"/>
</dbReference>
<name>A0A673UKP6_SURSU</name>
<dbReference type="GO" id="GO:0051015">
    <property type="term" value="F:actin filament binding"/>
    <property type="evidence" value="ECO:0007669"/>
    <property type="project" value="TreeGrafter"/>
</dbReference>
<accession>A0A673UKP6</accession>
<evidence type="ECO:0000256" key="2">
    <source>
        <dbReference type="ARBA" id="ARBA00006039"/>
    </source>
</evidence>